<gene>
    <name evidence="8" type="ORF">RE476_07835</name>
</gene>
<keyword evidence="2" id="KW-0902">Two-component regulatory system</keyword>
<accession>A0AA51UDQ3</accession>
<dbReference type="GeneID" id="84230042"/>
<dbReference type="PANTHER" id="PTHR43547">
    <property type="entry name" value="TWO-COMPONENT HISTIDINE KINASE"/>
    <property type="match status" value="1"/>
</dbReference>
<dbReference type="RefSeq" id="WP_309307100.1">
    <property type="nucleotide sequence ID" value="NZ_CP133594.1"/>
</dbReference>
<keyword evidence="3" id="KW-0805">Transcription regulation</keyword>
<dbReference type="SUPFAM" id="SSF52172">
    <property type="entry name" value="CheY-like"/>
    <property type="match status" value="1"/>
</dbReference>
<dbReference type="PROSITE" id="PS50110">
    <property type="entry name" value="RESPONSE_REGULATORY"/>
    <property type="match status" value="1"/>
</dbReference>
<evidence type="ECO:0000256" key="1">
    <source>
        <dbReference type="ARBA" id="ARBA00022553"/>
    </source>
</evidence>
<sequence length="171" mass="19258">MHSENISEKILSLLEKNPGMTTREISEKLSVSESVVEDTLKNMSDIRQKILIVDDEMDALLALKVALEAEGYNIVEAKDGYEAIDKVHSEIPDVILLDLMIPGIDGFEVCKQLKSDSMYNHIPVIMLTARGEVDDKVEGIELGADDYVTKPFNLKELKARIKMILRRNQDI</sequence>
<dbReference type="GO" id="GO:0000155">
    <property type="term" value="F:phosphorelay sensor kinase activity"/>
    <property type="evidence" value="ECO:0007669"/>
    <property type="project" value="TreeGrafter"/>
</dbReference>
<evidence type="ECO:0000256" key="5">
    <source>
        <dbReference type="ARBA" id="ARBA00023163"/>
    </source>
</evidence>
<evidence type="ECO:0000256" key="6">
    <source>
        <dbReference type="PROSITE-ProRule" id="PRU00169"/>
    </source>
</evidence>
<evidence type="ECO:0000256" key="2">
    <source>
        <dbReference type="ARBA" id="ARBA00023012"/>
    </source>
</evidence>
<feature type="domain" description="Response regulatory" evidence="7">
    <location>
        <begin position="49"/>
        <end position="165"/>
    </location>
</feature>
<keyword evidence="1 6" id="KW-0597">Phosphoprotein</keyword>
<evidence type="ECO:0000313" key="8">
    <source>
        <dbReference type="EMBL" id="WMW21315.1"/>
    </source>
</evidence>
<keyword evidence="5" id="KW-0804">Transcription</keyword>
<dbReference type="InterPro" id="IPR001789">
    <property type="entry name" value="Sig_transdc_resp-reg_receiver"/>
</dbReference>
<evidence type="ECO:0000256" key="4">
    <source>
        <dbReference type="ARBA" id="ARBA00023125"/>
    </source>
</evidence>
<protein>
    <submittedName>
        <fullName evidence="8">Response regulator</fullName>
    </submittedName>
</protein>
<organism evidence="8 9">
    <name type="scientific">Methanolobus mangrovi</name>
    <dbReference type="NCBI Taxonomy" id="3072977"/>
    <lineage>
        <taxon>Archaea</taxon>
        <taxon>Methanobacteriati</taxon>
        <taxon>Methanobacteriota</taxon>
        <taxon>Stenosarchaea group</taxon>
        <taxon>Methanomicrobia</taxon>
        <taxon>Methanosarcinales</taxon>
        <taxon>Methanosarcinaceae</taxon>
        <taxon>Methanolobus</taxon>
    </lineage>
</organism>
<dbReference type="EMBL" id="CP133594">
    <property type="protein sequence ID" value="WMW21315.1"/>
    <property type="molecule type" value="Genomic_DNA"/>
</dbReference>
<dbReference type="Pfam" id="PF00072">
    <property type="entry name" value="Response_reg"/>
    <property type="match status" value="1"/>
</dbReference>
<dbReference type="Gene3D" id="1.10.10.10">
    <property type="entry name" value="Winged helix-like DNA-binding domain superfamily/Winged helix DNA-binding domain"/>
    <property type="match status" value="1"/>
</dbReference>
<keyword evidence="4" id="KW-0238">DNA-binding</keyword>
<proteinExistence type="predicted"/>
<reference evidence="8" key="1">
    <citation type="submission" date="2023-08" db="EMBL/GenBank/DDBJ databases">
        <title>Methanolobus mangrovi sp. nov. and Methanolobus sediminis sp. nov, two novel methylotrophic methanogens isolated from mangrove sediments in China.</title>
        <authorList>
            <person name="Zhou J."/>
        </authorList>
    </citation>
    <scope>NUCLEOTIDE SEQUENCE</scope>
    <source>
        <strain evidence="8">FTZ2</strain>
    </source>
</reference>
<dbReference type="PANTHER" id="PTHR43547:SF2">
    <property type="entry name" value="HYBRID SIGNAL TRANSDUCTION HISTIDINE KINASE C"/>
    <property type="match status" value="1"/>
</dbReference>
<dbReference type="GO" id="GO:0003677">
    <property type="term" value="F:DNA binding"/>
    <property type="evidence" value="ECO:0007669"/>
    <property type="project" value="UniProtKB-KW"/>
</dbReference>
<dbReference type="SMART" id="SM00448">
    <property type="entry name" value="REC"/>
    <property type="match status" value="1"/>
</dbReference>
<dbReference type="InterPro" id="IPR011006">
    <property type="entry name" value="CheY-like_superfamily"/>
</dbReference>
<keyword evidence="9" id="KW-1185">Reference proteome</keyword>
<evidence type="ECO:0000313" key="9">
    <source>
        <dbReference type="Proteomes" id="UP001183006"/>
    </source>
</evidence>
<dbReference type="KEGG" id="mmav:RE476_07835"/>
<dbReference type="Proteomes" id="UP001183006">
    <property type="component" value="Chromosome"/>
</dbReference>
<evidence type="ECO:0000259" key="7">
    <source>
        <dbReference type="PROSITE" id="PS50110"/>
    </source>
</evidence>
<name>A0AA51UDQ3_9EURY</name>
<dbReference type="AlphaFoldDB" id="A0AA51UDQ3"/>
<dbReference type="FunFam" id="3.40.50.2300:FF:000001">
    <property type="entry name" value="DNA-binding response regulator PhoB"/>
    <property type="match status" value="1"/>
</dbReference>
<dbReference type="InterPro" id="IPR036388">
    <property type="entry name" value="WH-like_DNA-bd_sf"/>
</dbReference>
<feature type="modified residue" description="4-aspartylphosphate" evidence="6">
    <location>
        <position position="98"/>
    </location>
</feature>
<evidence type="ECO:0000256" key="3">
    <source>
        <dbReference type="ARBA" id="ARBA00023015"/>
    </source>
</evidence>
<dbReference type="Gene3D" id="3.40.50.2300">
    <property type="match status" value="1"/>
</dbReference>
<dbReference type="Pfam" id="PF13412">
    <property type="entry name" value="HTH_24"/>
    <property type="match status" value="1"/>
</dbReference>